<dbReference type="VEuPathDB" id="VectorBase:RPRC010850"/>
<dbReference type="HOGENOM" id="CLU_1837564_0_0_1"/>
<organism evidence="1 2">
    <name type="scientific">Rhodnius prolixus</name>
    <name type="common">Triatomid bug</name>
    <dbReference type="NCBI Taxonomy" id="13249"/>
    <lineage>
        <taxon>Eukaryota</taxon>
        <taxon>Metazoa</taxon>
        <taxon>Ecdysozoa</taxon>
        <taxon>Arthropoda</taxon>
        <taxon>Hexapoda</taxon>
        <taxon>Insecta</taxon>
        <taxon>Pterygota</taxon>
        <taxon>Neoptera</taxon>
        <taxon>Paraneoptera</taxon>
        <taxon>Hemiptera</taxon>
        <taxon>Heteroptera</taxon>
        <taxon>Panheteroptera</taxon>
        <taxon>Cimicomorpha</taxon>
        <taxon>Reduviidae</taxon>
        <taxon>Triatominae</taxon>
        <taxon>Rhodnius</taxon>
    </lineage>
</organism>
<evidence type="ECO:0000313" key="2">
    <source>
        <dbReference type="Proteomes" id="UP000015103"/>
    </source>
</evidence>
<reference evidence="1" key="1">
    <citation type="submission" date="2015-05" db="UniProtKB">
        <authorList>
            <consortium name="EnsemblMetazoa"/>
        </authorList>
    </citation>
    <scope>IDENTIFICATION</scope>
</reference>
<name>T1I3I1_RHOPR</name>
<dbReference type="InParanoid" id="T1I3I1"/>
<dbReference type="Proteomes" id="UP000015103">
    <property type="component" value="Unassembled WGS sequence"/>
</dbReference>
<dbReference type="EnsemblMetazoa" id="RPRC010850-RA">
    <property type="protein sequence ID" value="RPRC010850-PA"/>
    <property type="gene ID" value="RPRC010850"/>
</dbReference>
<dbReference type="SUPFAM" id="SSF52540">
    <property type="entry name" value="P-loop containing nucleoside triphosphate hydrolases"/>
    <property type="match status" value="1"/>
</dbReference>
<dbReference type="InterPro" id="IPR027417">
    <property type="entry name" value="P-loop_NTPase"/>
</dbReference>
<dbReference type="AlphaFoldDB" id="T1I3I1"/>
<accession>T1I3I1</accession>
<proteinExistence type="predicted"/>
<dbReference type="EMBL" id="ACPB03029586">
    <property type="status" value="NOT_ANNOTATED_CDS"/>
    <property type="molecule type" value="Genomic_DNA"/>
</dbReference>
<sequence length="140" mass="15978">MTYHDKLIMIEEGIKELQSKIAEFKEENFINLEEDNIIREVQDADVAMLEVCAAMYTSNDDRDNNLFNLNEDQSRFFNKISKTLIDQSQKKCNSQIKLFVSGVGGTGKSYLLKALKVWINNTFPPKKDTGYNGSDRPGCI</sequence>
<evidence type="ECO:0000313" key="1">
    <source>
        <dbReference type="EnsemblMetazoa" id="RPRC010850-PA"/>
    </source>
</evidence>
<protein>
    <submittedName>
        <fullName evidence="1">Uncharacterized protein</fullName>
    </submittedName>
</protein>
<keyword evidence="2" id="KW-1185">Reference proteome</keyword>